<reference evidence="2 3" key="2">
    <citation type="submission" date="2018-08" db="EMBL/GenBank/DDBJ databases">
        <title>The draft genome of Acinetobacter sichuanensis strain WCHAc060041.</title>
        <authorList>
            <person name="Qin J."/>
            <person name="Feng Y."/>
            <person name="Zong Z."/>
        </authorList>
    </citation>
    <scope>NUCLEOTIDE SEQUENCE [LARGE SCALE GENOMIC DNA]</scope>
    <source>
        <strain evidence="2 3">WCHAc060041</strain>
    </source>
</reference>
<protein>
    <submittedName>
        <fullName evidence="2">SpoOM protein</fullName>
    </submittedName>
    <submittedName>
        <fullName evidence="1">Sporulation protein</fullName>
    </submittedName>
</protein>
<dbReference type="Proteomes" id="UP001595455">
    <property type="component" value="Unassembled WGS sequence"/>
</dbReference>
<reference evidence="1" key="4">
    <citation type="submission" date="2024-09" db="EMBL/GenBank/DDBJ databases">
        <authorList>
            <person name="Sun Q."/>
            <person name="Mori K."/>
        </authorList>
    </citation>
    <scope>NUCLEOTIDE SEQUENCE</scope>
    <source>
        <strain evidence="1">KCTC 62575</strain>
    </source>
</reference>
<sequence>MFSKLMSNLGLQGVEVNTCIYTSTPQAGQIVNGEIIFKGAASNKNINGIYLKLMTSAEVESSDHEFNQDLTIQQWHVSGAFELKANQSHSFPFSIQLPFETPITEIQCRHNKTRVWLHTHLDIDWAVDATDKDNLNIAPTPAMQAFLQAMQQCGFFLATADVEKGQLRGGHYFSTIGCYQELEFLPTQHFSGINEVEVSFVAQEHQTHVMLEVDRKFRGDQLRSITIPHHQISTPHLVQQIRQLLNI</sequence>
<dbReference type="EMBL" id="JBHRSF010000036">
    <property type="protein sequence ID" value="MFC2995749.1"/>
    <property type="molecule type" value="Genomic_DNA"/>
</dbReference>
<keyword evidence="4" id="KW-1185">Reference proteome</keyword>
<comment type="caution">
    <text evidence="2">The sequence shown here is derived from an EMBL/GenBank/DDBJ whole genome shotgun (WGS) entry which is preliminary data.</text>
</comment>
<dbReference type="Proteomes" id="UP000240957">
    <property type="component" value="Unassembled WGS sequence"/>
</dbReference>
<dbReference type="InterPro" id="IPR009776">
    <property type="entry name" value="Spore_0_M"/>
</dbReference>
<evidence type="ECO:0000313" key="2">
    <source>
        <dbReference type="EMBL" id="RFC82490.1"/>
    </source>
</evidence>
<dbReference type="InterPro" id="IPR014752">
    <property type="entry name" value="Arrestin-like_C"/>
</dbReference>
<organism evidence="2 3">
    <name type="scientific">Acinetobacter sichuanensis</name>
    <dbReference type="NCBI Taxonomy" id="2136183"/>
    <lineage>
        <taxon>Bacteria</taxon>
        <taxon>Pseudomonadati</taxon>
        <taxon>Pseudomonadota</taxon>
        <taxon>Gammaproteobacteria</taxon>
        <taxon>Moraxellales</taxon>
        <taxon>Moraxellaceae</taxon>
        <taxon>Acinetobacter</taxon>
    </lineage>
</organism>
<dbReference type="RefSeq" id="WP_107009417.1">
    <property type="nucleotide sequence ID" value="NZ_JBHRSF010000036.1"/>
</dbReference>
<dbReference type="OrthoDB" id="2351239at2"/>
<evidence type="ECO:0000313" key="1">
    <source>
        <dbReference type="EMBL" id="MFC2995749.1"/>
    </source>
</evidence>
<dbReference type="PANTHER" id="PTHR40053:SF1">
    <property type="entry name" value="SPORULATION-CONTROL PROTEIN SPO0M"/>
    <property type="match status" value="1"/>
</dbReference>
<gene>
    <name evidence="1" type="ORF">ACFODO_10790</name>
    <name evidence="2" type="ORF">C9E89_016405</name>
</gene>
<evidence type="ECO:0000313" key="3">
    <source>
        <dbReference type="Proteomes" id="UP000240957"/>
    </source>
</evidence>
<name>A0A371YM20_9GAMM</name>
<accession>A0A371YM20</accession>
<dbReference type="Gene3D" id="2.60.40.640">
    <property type="match status" value="1"/>
</dbReference>
<dbReference type="Pfam" id="PF07070">
    <property type="entry name" value="Spo0M"/>
    <property type="match status" value="1"/>
</dbReference>
<evidence type="ECO:0000313" key="4">
    <source>
        <dbReference type="Proteomes" id="UP001595455"/>
    </source>
</evidence>
<reference evidence="1" key="1">
    <citation type="journal article" date="2014" name="Int. J. Syst. Evol. Microbiol.">
        <title>Complete genome of a new Firmicutes species belonging to the dominant human colonic microbiota ('Ruminococcus bicirculans') reveals two chromosomes and a selective capacity to utilize plant glucans.</title>
        <authorList>
            <consortium name="NISC Comparative Sequencing Program"/>
            <person name="Wegmann U."/>
            <person name="Louis P."/>
            <person name="Goesmann A."/>
            <person name="Henrissat B."/>
            <person name="Duncan S.H."/>
            <person name="Flint H.J."/>
        </authorList>
    </citation>
    <scope>NUCLEOTIDE SEQUENCE</scope>
    <source>
        <strain evidence="1">KCTC 62575</strain>
    </source>
</reference>
<dbReference type="PANTHER" id="PTHR40053">
    <property type="entry name" value="SPORULATION-CONTROL PROTEIN SPO0M"/>
    <property type="match status" value="1"/>
</dbReference>
<dbReference type="EMBL" id="PYIX02000033">
    <property type="protein sequence ID" value="RFC82490.1"/>
    <property type="molecule type" value="Genomic_DNA"/>
</dbReference>
<reference evidence="4" key="3">
    <citation type="journal article" date="2019" name="Int. J. Syst. Evol. Microbiol.">
        <title>The Global Catalogue of Microorganisms (GCM) 10K type strain sequencing project: providing services to taxonomists for standard genome sequencing and annotation.</title>
        <authorList>
            <consortium name="The Broad Institute Genomics Platform"/>
            <consortium name="The Broad Institute Genome Sequencing Center for Infectious Disease"/>
            <person name="Wu L."/>
            <person name="Ma J."/>
        </authorList>
    </citation>
    <scope>NUCLEOTIDE SEQUENCE [LARGE SCALE GENOMIC DNA]</scope>
    <source>
        <strain evidence="4">KCTC 62575</strain>
    </source>
</reference>
<proteinExistence type="predicted"/>
<dbReference type="AlphaFoldDB" id="A0A371YM20"/>